<gene>
    <name evidence="1" type="ordered locus">Pcal_1975</name>
</gene>
<dbReference type="HOGENOM" id="CLU_2021637_0_0_2"/>
<protein>
    <submittedName>
        <fullName evidence="1">Uncharacterized protein</fullName>
    </submittedName>
</protein>
<dbReference type="KEGG" id="pcl:Pcal_1975"/>
<reference evidence="1" key="1">
    <citation type="submission" date="2007-02" db="EMBL/GenBank/DDBJ databases">
        <title>Complete sequence of Pyrobaculum calidifontis JCM 11548.</title>
        <authorList>
            <consortium name="US DOE Joint Genome Institute"/>
            <person name="Copeland A."/>
            <person name="Lucas S."/>
            <person name="Lapidus A."/>
            <person name="Barry K."/>
            <person name="Glavina del Rio T."/>
            <person name="Dalin E."/>
            <person name="Tice H."/>
            <person name="Pitluck S."/>
            <person name="Chain P."/>
            <person name="Malfatti S."/>
            <person name="Shin M."/>
            <person name="Vergez L."/>
            <person name="Schmutz J."/>
            <person name="Larimer F."/>
            <person name="Land M."/>
            <person name="Hauser L."/>
            <person name="Kyrpides N."/>
            <person name="Mikhailova N."/>
            <person name="Cozen A.E."/>
            <person name="Fitz-Gibbon S.T."/>
            <person name="House C.H."/>
            <person name="Saltikov C."/>
            <person name="Lowe T.M."/>
            <person name="Richardson P."/>
        </authorList>
    </citation>
    <scope>NUCLEOTIDE SEQUENCE [LARGE SCALE GENOMIC DNA]</scope>
    <source>
        <strain evidence="1">JCM 11548</strain>
    </source>
</reference>
<keyword evidence="2" id="KW-1185">Reference proteome</keyword>
<sequence>MYFLSKLAKTIDLLNRIAQKRQDEELKAVVDDLYKQLTIVINLLEKIYSIYTELDILMKTDLRLDQAPLEDPPQGERLADYVARLASEGKDPSKTLAYLLGAGLAVLQVKNGEVYIDQR</sequence>
<dbReference type="GeneID" id="4909367"/>
<dbReference type="eggNOG" id="arCOG05698">
    <property type="taxonomic scope" value="Archaea"/>
</dbReference>
<proteinExistence type="predicted"/>
<evidence type="ECO:0000313" key="2">
    <source>
        <dbReference type="Proteomes" id="UP000001431"/>
    </source>
</evidence>
<dbReference type="AlphaFoldDB" id="A3MXM3"/>
<dbReference type="RefSeq" id="WP_011850648.1">
    <property type="nucleotide sequence ID" value="NC_009073.1"/>
</dbReference>
<dbReference type="EMBL" id="CP000561">
    <property type="protein sequence ID" value="ABO09390.1"/>
    <property type="molecule type" value="Genomic_DNA"/>
</dbReference>
<accession>A3MXM3</accession>
<dbReference type="STRING" id="410359.Pcal_1975"/>
<dbReference type="Proteomes" id="UP000001431">
    <property type="component" value="Chromosome"/>
</dbReference>
<organism evidence="1 2">
    <name type="scientific">Pyrobaculum calidifontis (strain DSM 21063 / JCM 11548 / VA1)</name>
    <dbReference type="NCBI Taxonomy" id="410359"/>
    <lineage>
        <taxon>Archaea</taxon>
        <taxon>Thermoproteota</taxon>
        <taxon>Thermoprotei</taxon>
        <taxon>Thermoproteales</taxon>
        <taxon>Thermoproteaceae</taxon>
        <taxon>Pyrobaculum</taxon>
    </lineage>
</organism>
<evidence type="ECO:0000313" key="1">
    <source>
        <dbReference type="EMBL" id="ABO09390.1"/>
    </source>
</evidence>
<dbReference type="OrthoDB" id="27652at2157"/>
<name>A3MXM3_PYRCJ</name>